<evidence type="ECO:0000313" key="3">
    <source>
        <dbReference type="Proteomes" id="UP000325292"/>
    </source>
</evidence>
<protein>
    <submittedName>
        <fullName evidence="2">DUF4321 domain-containing protein</fullName>
    </submittedName>
</protein>
<dbReference type="Pfam" id="PF14209">
    <property type="entry name" value="DUF4321"/>
    <property type="match status" value="1"/>
</dbReference>
<name>A0ABN5H4R7_9FIRM</name>
<keyword evidence="1" id="KW-1133">Transmembrane helix</keyword>
<dbReference type="InterPro" id="IPR025470">
    <property type="entry name" value="DUF4321"/>
</dbReference>
<dbReference type="RefSeq" id="WP_103374361.1">
    <property type="nucleotide sequence ID" value="NZ_CP133983.1"/>
</dbReference>
<proteinExistence type="predicted"/>
<evidence type="ECO:0000256" key="1">
    <source>
        <dbReference type="SAM" id="Phobius"/>
    </source>
</evidence>
<feature type="transmembrane region" description="Helical" evidence="1">
    <location>
        <begin position="7"/>
        <end position="33"/>
    </location>
</feature>
<keyword evidence="3" id="KW-1185">Reference proteome</keyword>
<keyword evidence="1" id="KW-0812">Transmembrane</keyword>
<accession>A0ABN5H4R7</accession>
<evidence type="ECO:0000313" key="2">
    <source>
        <dbReference type="EMBL" id="AUW95372.1"/>
    </source>
</evidence>
<sequence length="86" mass="9229">MKGRNSVGVAILYVVIGGIVGSLLGHFLSVLWSPLGHDYFDLGSPTGPWTLNLGVFGVSFGIWLQLNLGGIIGIIGGLWWYQRRGS</sequence>
<organism evidence="2 3">
    <name type="scientific">Sulfobacillus thermotolerans</name>
    <dbReference type="NCBI Taxonomy" id="338644"/>
    <lineage>
        <taxon>Bacteria</taxon>
        <taxon>Bacillati</taxon>
        <taxon>Bacillota</taxon>
        <taxon>Clostridia</taxon>
        <taxon>Eubacteriales</taxon>
        <taxon>Clostridiales Family XVII. Incertae Sedis</taxon>
        <taxon>Sulfobacillus</taxon>
    </lineage>
</organism>
<dbReference type="Proteomes" id="UP000325292">
    <property type="component" value="Chromosome"/>
</dbReference>
<keyword evidence="1" id="KW-0472">Membrane</keyword>
<gene>
    <name evidence="2" type="ORF">BXT84_03650</name>
</gene>
<dbReference type="EMBL" id="CP019454">
    <property type="protein sequence ID" value="AUW95372.1"/>
    <property type="molecule type" value="Genomic_DNA"/>
</dbReference>
<reference evidence="2 3" key="1">
    <citation type="journal article" date="2019" name="Sci. Rep.">
        <title>Sulfobacillus thermotolerans: new insights into resistance and metabolic capacities of acidophilic chemolithotrophs.</title>
        <authorList>
            <person name="Panyushkina A.E."/>
            <person name="Babenko V.V."/>
            <person name="Nikitina A.S."/>
            <person name="Selezneva O.V."/>
            <person name="Tsaplina I.A."/>
            <person name="Letarova M.A."/>
            <person name="Kostryukova E.S."/>
            <person name="Letarov A.V."/>
        </authorList>
    </citation>
    <scope>NUCLEOTIDE SEQUENCE [LARGE SCALE GENOMIC DNA]</scope>
    <source>
        <strain evidence="2 3">Kr1</strain>
    </source>
</reference>
<feature type="transmembrane region" description="Helical" evidence="1">
    <location>
        <begin position="53"/>
        <end position="81"/>
    </location>
</feature>